<evidence type="ECO:0000256" key="3">
    <source>
        <dbReference type="ARBA" id="ARBA00022490"/>
    </source>
</evidence>
<dbReference type="Proteomes" id="UP000078595">
    <property type="component" value="Chromosome 2"/>
</dbReference>
<comment type="subcellular location">
    <subcellularLocation>
        <location evidence="2">Cytoplasm</location>
    </subcellularLocation>
    <subcellularLocation>
        <location evidence="1">Nucleus</location>
    </subcellularLocation>
</comment>
<dbReference type="Gene3D" id="1.25.10.10">
    <property type="entry name" value="Leucine-rich Repeat Variant"/>
    <property type="match status" value="3"/>
</dbReference>
<protein>
    <recommendedName>
        <fullName evidence="8">Armadillo repeat-containing protein 8</fullName>
    </recommendedName>
</protein>
<dbReference type="SMART" id="SM00185">
    <property type="entry name" value="ARM"/>
    <property type="match status" value="2"/>
</dbReference>
<accession>A0AAJ8KKF5</accession>
<dbReference type="InterPro" id="IPR000225">
    <property type="entry name" value="Armadillo"/>
</dbReference>
<dbReference type="SUPFAM" id="SSF48371">
    <property type="entry name" value="ARM repeat"/>
    <property type="match status" value="2"/>
</dbReference>
<dbReference type="GO" id="GO:0005634">
    <property type="term" value="C:nucleus"/>
    <property type="evidence" value="ECO:0007669"/>
    <property type="project" value="UniProtKB-SubCell"/>
</dbReference>
<dbReference type="PANTHER" id="PTHR15651:SF7">
    <property type="entry name" value="ARMADILLO REPEAT-CONTAINING PROTEIN 8"/>
    <property type="match status" value="1"/>
</dbReference>
<proteinExistence type="predicted"/>
<keyword evidence="7" id="KW-1185">Reference proteome</keyword>
<dbReference type="Pfam" id="PF00514">
    <property type="entry name" value="Arm"/>
    <property type="match status" value="1"/>
</dbReference>
<evidence type="ECO:0000256" key="4">
    <source>
        <dbReference type="ARBA" id="ARBA00022737"/>
    </source>
</evidence>
<keyword evidence="3" id="KW-0963">Cytoplasm</keyword>
<sequence>MTNSNTLDLLTNASSSTTLLTNLKDLKNTVIGNTWKKVEVAEDERLLQFLLSLLEYPSSKDVSEDLATSLELMSETAVIIGALANVGNLTLQPLLLSSTPTSLLQLITSLSRASDITAKQLEKILPHLLRALRNILVSTADMFWGHMWGVGAERKVIGTGLVGVEVMSETEVIGKGKQAAGKSIAPGWRGQATHALGSIFEPDNLTTLLSLLEAHSDPQILLPLYQLFSRLVALPSHRRALLSWSTPMTAHAHGLGSSSSNIPSPTSDVPFIIDHLMSSISLLTPVSGTYYSTRKPNNRLIEASLDLLAALVKGQPSLSIAIRSWNLYDEDGGMLDEESPSPSPKSEFVGILTGLVIAGPTIVRIAAASCLTNIIKADRGTRTSDRIRSTVINYQLLEEIVKLLQSEGPEERVKLCFILAALVSDDAALQKAAAEKDCPDRLIGILISVNQDAEKGEFNDDLASRSREATLLALASLAMQHDATRTFIADHSPPVLPHVFNALSSPSYGVRAAACQLARALSRTVSILRTNLVDSGIGEEIVKLLKREIASNGNGNGNSSSSGSSSFGIGESELAEEDIGDRIWTVEVAATATLCNLVADFSPLKAVLLREGGIELLCDLTKSPYEPLALNAMWALKNITYHSMEVTRIMVTSTMGWERLKFLLSPSAIPSLRVQAFELVQNLFSESGISEISKTVDSFGEEELFELIIQASGEDQDVDLRIPAIFVLSNLALGNEKIRNALVTKVEVLEILSNALNSPSDALKIPALRTLRHLIESNPKTHKLRPRQQMIDIFQPYQLKHRLKELIESSTSLNVTAQSIGLLDVLERERNAIGTSTSSGGR</sequence>
<keyword evidence="4" id="KW-0677">Repeat</keyword>
<evidence type="ECO:0008006" key="8">
    <source>
        <dbReference type="Google" id="ProtNLM"/>
    </source>
</evidence>
<dbReference type="RefSeq" id="XP_065824478.1">
    <property type="nucleotide sequence ID" value="XM_065968406.1"/>
</dbReference>
<reference evidence="6" key="2">
    <citation type="submission" date="2024-02" db="EMBL/GenBank/DDBJ databases">
        <title>Comparative genomics of Cryptococcus and Kwoniella reveals pathogenesis evolution and contrasting modes of karyotype evolution via chromosome fusion or intercentromeric recombination.</title>
        <authorList>
            <person name="Coelho M.A."/>
            <person name="David-Palma M."/>
            <person name="Shea T."/>
            <person name="Bowers K."/>
            <person name="McGinley-Smith S."/>
            <person name="Mohammad A.W."/>
            <person name="Gnirke A."/>
            <person name="Yurkov A.M."/>
            <person name="Nowrousian M."/>
            <person name="Sun S."/>
            <person name="Cuomo C.A."/>
            <person name="Heitman J."/>
        </authorList>
    </citation>
    <scope>NUCLEOTIDE SEQUENCE</scope>
    <source>
        <strain evidence="6">CBS 10117</strain>
    </source>
</reference>
<dbReference type="EMBL" id="CP144531">
    <property type="protein sequence ID" value="WWC59186.1"/>
    <property type="molecule type" value="Genomic_DNA"/>
</dbReference>
<name>A0AAJ8KKF5_9TREE</name>
<keyword evidence="5" id="KW-0539">Nucleus</keyword>
<dbReference type="InterPro" id="IPR016024">
    <property type="entry name" value="ARM-type_fold"/>
</dbReference>
<organism evidence="6 7">
    <name type="scientific">Kwoniella dejecticola CBS 10117</name>
    <dbReference type="NCBI Taxonomy" id="1296121"/>
    <lineage>
        <taxon>Eukaryota</taxon>
        <taxon>Fungi</taxon>
        <taxon>Dikarya</taxon>
        <taxon>Basidiomycota</taxon>
        <taxon>Agaricomycotina</taxon>
        <taxon>Tremellomycetes</taxon>
        <taxon>Tremellales</taxon>
        <taxon>Cryptococcaceae</taxon>
        <taxon>Kwoniella</taxon>
    </lineage>
</organism>
<evidence type="ECO:0000256" key="2">
    <source>
        <dbReference type="ARBA" id="ARBA00004496"/>
    </source>
</evidence>
<evidence type="ECO:0000256" key="5">
    <source>
        <dbReference type="ARBA" id="ARBA00023242"/>
    </source>
</evidence>
<dbReference type="AlphaFoldDB" id="A0AAJ8KKF5"/>
<gene>
    <name evidence="6" type="ORF">I303_101735</name>
</gene>
<evidence type="ECO:0000313" key="7">
    <source>
        <dbReference type="Proteomes" id="UP000078595"/>
    </source>
</evidence>
<dbReference type="GO" id="GO:0043161">
    <property type="term" value="P:proteasome-mediated ubiquitin-dependent protein catabolic process"/>
    <property type="evidence" value="ECO:0007669"/>
    <property type="project" value="TreeGrafter"/>
</dbReference>
<reference evidence="6" key="1">
    <citation type="submission" date="2013-07" db="EMBL/GenBank/DDBJ databases">
        <authorList>
            <consortium name="The Broad Institute Genome Sequencing Platform"/>
            <person name="Cuomo C."/>
            <person name="Litvintseva A."/>
            <person name="Chen Y."/>
            <person name="Heitman J."/>
            <person name="Sun S."/>
            <person name="Springer D."/>
            <person name="Dromer F."/>
            <person name="Young S.K."/>
            <person name="Zeng Q."/>
            <person name="Gargeya S."/>
            <person name="Fitzgerald M."/>
            <person name="Abouelleil A."/>
            <person name="Alvarado L."/>
            <person name="Berlin A.M."/>
            <person name="Chapman S.B."/>
            <person name="Dewar J."/>
            <person name="Goldberg J."/>
            <person name="Griggs A."/>
            <person name="Gujja S."/>
            <person name="Hansen M."/>
            <person name="Howarth C."/>
            <person name="Imamovic A."/>
            <person name="Larimer J."/>
            <person name="McCowan C."/>
            <person name="Murphy C."/>
            <person name="Pearson M."/>
            <person name="Priest M."/>
            <person name="Roberts A."/>
            <person name="Saif S."/>
            <person name="Shea T."/>
            <person name="Sykes S."/>
            <person name="Wortman J."/>
            <person name="Nusbaum C."/>
            <person name="Birren B."/>
        </authorList>
    </citation>
    <scope>NUCLEOTIDE SEQUENCE</scope>
    <source>
        <strain evidence="6">CBS 10117</strain>
    </source>
</reference>
<evidence type="ECO:0000313" key="6">
    <source>
        <dbReference type="EMBL" id="WWC59186.1"/>
    </source>
</evidence>
<evidence type="ECO:0000256" key="1">
    <source>
        <dbReference type="ARBA" id="ARBA00004123"/>
    </source>
</evidence>
<dbReference type="GeneID" id="28965828"/>
<dbReference type="InterPro" id="IPR011989">
    <property type="entry name" value="ARM-like"/>
</dbReference>
<dbReference type="PANTHER" id="PTHR15651">
    <property type="entry name" value="ARMADILLO REPEAT-CONTAINING PROTEIN 8"/>
    <property type="match status" value="1"/>
</dbReference>
<dbReference type="GO" id="GO:0034657">
    <property type="term" value="C:GID complex"/>
    <property type="evidence" value="ECO:0007669"/>
    <property type="project" value="TreeGrafter"/>
</dbReference>
<dbReference type="GO" id="GO:0005737">
    <property type="term" value="C:cytoplasm"/>
    <property type="evidence" value="ECO:0007669"/>
    <property type="project" value="UniProtKB-SubCell"/>
</dbReference>
<dbReference type="InterPro" id="IPR038739">
    <property type="entry name" value="ARMC8/Vid28"/>
</dbReference>
<dbReference type="KEGG" id="kdj:28965828"/>